<accession>A0AAP0NFZ6</accession>
<dbReference type="SUPFAM" id="SSF49764">
    <property type="entry name" value="HSP20-like chaperones"/>
    <property type="match status" value="1"/>
</dbReference>
<dbReference type="Pfam" id="PF04969">
    <property type="entry name" value="CS"/>
    <property type="match status" value="1"/>
</dbReference>
<evidence type="ECO:0000256" key="2">
    <source>
        <dbReference type="RuleBase" id="RU369032"/>
    </source>
</evidence>
<dbReference type="PANTHER" id="PTHR22932:SF11">
    <property type="entry name" value="CO-CHAPERONE PROTEIN P23"/>
    <property type="match status" value="1"/>
</dbReference>
<gene>
    <name evidence="5" type="ORF">L1049_026674</name>
</gene>
<name>A0AAP0NFZ6_LIQFO</name>
<dbReference type="PANTHER" id="PTHR22932">
    <property type="entry name" value="TELOMERASE-BINDING PROTEIN P23 HSP90 CO-CHAPERONE"/>
    <property type="match status" value="1"/>
</dbReference>
<dbReference type="GO" id="GO:0005829">
    <property type="term" value="C:cytosol"/>
    <property type="evidence" value="ECO:0007669"/>
    <property type="project" value="TreeGrafter"/>
</dbReference>
<dbReference type="GO" id="GO:0006457">
    <property type="term" value="P:protein folding"/>
    <property type="evidence" value="ECO:0007669"/>
    <property type="project" value="TreeGrafter"/>
</dbReference>
<dbReference type="GO" id="GO:0005634">
    <property type="term" value="C:nucleus"/>
    <property type="evidence" value="ECO:0007669"/>
    <property type="project" value="UniProtKB-SubCell"/>
</dbReference>
<keyword evidence="2" id="KW-0143">Chaperone</keyword>
<comment type="subcellular location">
    <subcellularLocation>
        <location evidence="2">Cytoplasm</location>
    </subcellularLocation>
    <subcellularLocation>
        <location evidence="2">Nucleus</location>
    </subcellularLocation>
</comment>
<evidence type="ECO:0000259" key="4">
    <source>
        <dbReference type="PROSITE" id="PS51203"/>
    </source>
</evidence>
<comment type="function">
    <text evidence="2">Acts as a co-chaperone for HSP90.</text>
</comment>
<dbReference type="InterPro" id="IPR008978">
    <property type="entry name" value="HSP20-like_chaperone"/>
</dbReference>
<dbReference type="Proteomes" id="UP001415857">
    <property type="component" value="Unassembled WGS sequence"/>
</dbReference>
<keyword evidence="2" id="KW-0963">Cytoplasm</keyword>
<dbReference type="GO" id="GO:0101031">
    <property type="term" value="C:protein folding chaperone complex"/>
    <property type="evidence" value="ECO:0007669"/>
    <property type="project" value="UniProtKB-ARBA"/>
</dbReference>
<dbReference type="GO" id="GO:0009408">
    <property type="term" value="P:response to heat"/>
    <property type="evidence" value="ECO:0007669"/>
    <property type="project" value="UniProtKB-ARBA"/>
</dbReference>
<dbReference type="CDD" id="cd06465">
    <property type="entry name" value="p23_hB-ind1_like"/>
    <property type="match status" value="1"/>
</dbReference>
<feature type="region of interest" description="Disordered" evidence="3">
    <location>
        <begin position="112"/>
        <end position="193"/>
    </location>
</feature>
<dbReference type="GO" id="GO:0051087">
    <property type="term" value="F:protein-folding chaperone binding"/>
    <property type="evidence" value="ECO:0007669"/>
    <property type="project" value="UniProtKB-ARBA"/>
</dbReference>
<keyword evidence="6" id="KW-1185">Reference proteome</keyword>
<protein>
    <recommendedName>
        <fullName evidence="2">Co-chaperone protein p23</fullName>
    </recommendedName>
</protein>
<organism evidence="5 6">
    <name type="scientific">Liquidambar formosana</name>
    <name type="common">Formosan gum</name>
    <dbReference type="NCBI Taxonomy" id="63359"/>
    <lineage>
        <taxon>Eukaryota</taxon>
        <taxon>Viridiplantae</taxon>
        <taxon>Streptophyta</taxon>
        <taxon>Embryophyta</taxon>
        <taxon>Tracheophyta</taxon>
        <taxon>Spermatophyta</taxon>
        <taxon>Magnoliopsida</taxon>
        <taxon>eudicotyledons</taxon>
        <taxon>Gunneridae</taxon>
        <taxon>Pentapetalae</taxon>
        <taxon>Saxifragales</taxon>
        <taxon>Altingiaceae</taxon>
        <taxon>Liquidambar</taxon>
    </lineage>
</organism>
<dbReference type="InterPro" id="IPR007052">
    <property type="entry name" value="CS_dom"/>
</dbReference>
<comment type="similarity">
    <text evidence="1 2">Belongs to the p23/wos2 family.</text>
</comment>
<dbReference type="AlphaFoldDB" id="A0AAP0NFZ6"/>
<keyword evidence="2" id="KW-0539">Nucleus</keyword>
<comment type="subunit">
    <text evidence="2">Interacts with HSP90 in an ATP-dependent manner.</text>
</comment>
<evidence type="ECO:0000313" key="5">
    <source>
        <dbReference type="EMBL" id="KAK9271085.1"/>
    </source>
</evidence>
<proteinExistence type="inferred from homology"/>
<feature type="compositionally biased region" description="Acidic residues" evidence="3">
    <location>
        <begin position="156"/>
        <end position="167"/>
    </location>
</feature>
<dbReference type="GO" id="GO:0051131">
    <property type="term" value="P:chaperone-mediated protein complex assembly"/>
    <property type="evidence" value="ECO:0007669"/>
    <property type="project" value="TreeGrafter"/>
</dbReference>
<dbReference type="InterPro" id="IPR045250">
    <property type="entry name" value="p23-like"/>
</dbReference>
<dbReference type="GO" id="GO:0051879">
    <property type="term" value="F:Hsp90 protein binding"/>
    <property type="evidence" value="ECO:0007669"/>
    <property type="project" value="UniProtKB-UniRule"/>
</dbReference>
<evidence type="ECO:0000256" key="1">
    <source>
        <dbReference type="ARBA" id="ARBA00025733"/>
    </source>
</evidence>
<feature type="domain" description="CS" evidence="4">
    <location>
        <begin position="2"/>
        <end position="91"/>
    </location>
</feature>
<evidence type="ECO:0000256" key="3">
    <source>
        <dbReference type="SAM" id="MobiDB-lite"/>
    </source>
</evidence>
<comment type="caution">
    <text evidence="5">The sequence shown here is derived from an EMBL/GenBank/DDBJ whole genome shotgun (WGS) entry which is preliminary data.</text>
</comment>
<reference evidence="5 6" key="1">
    <citation type="journal article" date="2024" name="Plant J.">
        <title>Genome sequences and population genomics reveal climatic adaptation and genomic divergence between two closely related sweetgum species.</title>
        <authorList>
            <person name="Xu W.Q."/>
            <person name="Ren C.Q."/>
            <person name="Zhang X.Y."/>
            <person name="Comes H.P."/>
            <person name="Liu X.H."/>
            <person name="Li Y.G."/>
            <person name="Kettle C.J."/>
            <person name="Jalonen R."/>
            <person name="Gaisberger H."/>
            <person name="Ma Y.Z."/>
            <person name="Qiu Y.X."/>
        </authorList>
    </citation>
    <scope>NUCLEOTIDE SEQUENCE [LARGE SCALE GENOMIC DNA]</scope>
    <source>
        <strain evidence="5">Hangzhou</strain>
    </source>
</reference>
<dbReference type="PROSITE" id="PS51203">
    <property type="entry name" value="CS"/>
    <property type="match status" value="1"/>
</dbReference>
<evidence type="ECO:0000313" key="6">
    <source>
        <dbReference type="Proteomes" id="UP001415857"/>
    </source>
</evidence>
<dbReference type="Gene3D" id="2.60.40.790">
    <property type="match status" value="1"/>
</dbReference>
<dbReference type="EMBL" id="JBBPBK010000014">
    <property type="protein sequence ID" value="KAK9271085.1"/>
    <property type="molecule type" value="Genomic_DNA"/>
</dbReference>
<sequence>MSHHPLVRWAQRTDKLFITIDLPDAKDVKLKLDPEGKFFFSATSGVDKIPYEVDIDLLDKVDVNESKASVGLRNICYLVKKAENKWWSRLLKQEGKPPVFIKVDWDKWVDEDEEEDKHEEDKPGADMDFGNFDFSKLNMGGGEEFDDGGADKEEANYDSDTEEENAEEAPSAGGEHLNKGDAPSASAEPESKV</sequence>
<dbReference type="FunFam" id="2.60.40.790:FF:000013">
    <property type="entry name" value="Very-long-chain (3R)-3-hydroxyacyl-CoA dehydratase"/>
    <property type="match status" value="1"/>
</dbReference>